<dbReference type="Proteomes" id="UP000658278">
    <property type="component" value="Unassembled WGS sequence"/>
</dbReference>
<gene>
    <name evidence="2" type="ORF">JIN81_06835</name>
</gene>
<keyword evidence="1" id="KW-0812">Transmembrane</keyword>
<comment type="caution">
    <text evidence="2">The sequence shown here is derived from an EMBL/GenBank/DDBJ whole genome shotgun (WGS) entry which is preliminary data.</text>
</comment>
<organism evidence="2 3">
    <name type="scientific">Haloferula rosea</name>
    <dbReference type="NCBI Taxonomy" id="490093"/>
    <lineage>
        <taxon>Bacteria</taxon>
        <taxon>Pseudomonadati</taxon>
        <taxon>Verrucomicrobiota</taxon>
        <taxon>Verrucomicrobiia</taxon>
        <taxon>Verrucomicrobiales</taxon>
        <taxon>Verrucomicrobiaceae</taxon>
        <taxon>Haloferula</taxon>
    </lineage>
</organism>
<dbReference type="EMBL" id="JAENII010000004">
    <property type="protein sequence ID" value="MBK1826726.1"/>
    <property type="molecule type" value="Genomic_DNA"/>
</dbReference>
<proteinExistence type="predicted"/>
<accession>A0A934VF57</accession>
<keyword evidence="3" id="KW-1185">Reference proteome</keyword>
<evidence type="ECO:0000256" key="1">
    <source>
        <dbReference type="SAM" id="Phobius"/>
    </source>
</evidence>
<dbReference type="RefSeq" id="WP_200277946.1">
    <property type="nucleotide sequence ID" value="NZ_JAENII010000004.1"/>
</dbReference>
<keyword evidence="1" id="KW-1133">Transmembrane helix</keyword>
<evidence type="ECO:0000313" key="2">
    <source>
        <dbReference type="EMBL" id="MBK1826726.1"/>
    </source>
</evidence>
<keyword evidence="1" id="KW-0472">Membrane</keyword>
<dbReference type="AlphaFoldDB" id="A0A934VF57"/>
<evidence type="ECO:0000313" key="3">
    <source>
        <dbReference type="Proteomes" id="UP000658278"/>
    </source>
</evidence>
<name>A0A934VF57_9BACT</name>
<protein>
    <submittedName>
        <fullName evidence="2">Uncharacterized protein</fullName>
    </submittedName>
</protein>
<feature type="transmembrane region" description="Helical" evidence="1">
    <location>
        <begin position="20"/>
        <end position="42"/>
    </location>
</feature>
<reference evidence="2" key="1">
    <citation type="submission" date="2021-01" db="EMBL/GenBank/DDBJ databases">
        <title>Modified the classification status of verrucomicrobia.</title>
        <authorList>
            <person name="Feng X."/>
        </authorList>
    </citation>
    <scope>NUCLEOTIDE SEQUENCE</scope>
    <source>
        <strain evidence="2">KCTC 22201</strain>
    </source>
</reference>
<sequence>MNEEPGFEAGDAGRGTHPILKLLFVFIAVLGIWGLIAGWLLIRRPEPPPAAVERQSWQEAPADEQALTQAMEAWRAFVEAPDLETRIEHVRDPERVGPMMRDYYDSRAHSLPTMGRALPGRAVRQGAQNMILIEVEDYQGRRYAVAMVWTGRRYAVDWESLSAYGTMDWPRLVEEKPAEPQVLRVYLAALPESLTPPESIVGPRRFVRMEHRDFSESLPLALRPELTREVTQLVEGRRVPVTVEVRWNADLGQFELQRLLGLSWSTQY</sequence>